<dbReference type="GO" id="GO:0005524">
    <property type="term" value="F:ATP binding"/>
    <property type="evidence" value="ECO:0007669"/>
    <property type="project" value="UniProtKB-UniRule"/>
</dbReference>
<dbReference type="Proteomes" id="UP000187209">
    <property type="component" value="Unassembled WGS sequence"/>
</dbReference>
<feature type="compositionally biased region" description="Low complexity" evidence="8">
    <location>
        <begin position="448"/>
        <end position="463"/>
    </location>
</feature>
<evidence type="ECO:0000256" key="4">
    <source>
        <dbReference type="ARBA" id="ARBA00023175"/>
    </source>
</evidence>
<dbReference type="PROSITE" id="PS50067">
    <property type="entry name" value="KINESIN_MOTOR_2"/>
    <property type="match status" value="1"/>
</dbReference>
<feature type="coiled-coil region" evidence="7">
    <location>
        <begin position="579"/>
        <end position="712"/>
    </location>
</feature>
<dbReference type="GO" id="GO:0003777">
    <property type="term" value="F:microtubule motor activity"/>
    <property type="evidence" value="ECO:0007669"/>
    <property type="project" value="InterPro"/>
</dbReference>
<dbReference type="AlphaFoldDB" id="A0A1R2ARK5"/>
<protein>
    <recommendedName>
        <fullName evidence="6">Kinesin-like protein</fullName>
    </recommendedName>
</protein>
<evidence type="ECO:0000313" key="11">
    <source>
        <dbReference type="Proteomes" id="UP000187209"/>
    </source>
</evidence>
<dbReference type="SUPFAM" id="SSF52540">
    <property type="entry name" value="P-loop containing nucleoside triphosphate hydrolases"/>
    <property type="match status" value="1"/>
</dbReference>
<keyword evidence="1 5" id="KW-0547">Nucleotide-binding</keyword>
<dbReference type="GO" id="GO:0005874">
    <property type="term" value="C:microtubule"/>
    <property type="evidence" value="ECO:0007669"/>
    <property type="project" value="UniProtKB-KW"/>
</dbReference>
<dbReference type="EMBL" id="MPUH01001569">
    <property type="protein sequence ID" value="OMJ67075.1"/>
    <property type="molecule type" value="Genomic_DNA"/>
</dbReference>
<evidence type="ECO:0000256" key="7">
    <source>
        <dbReference type="SAM" id="Coils"/>
    </source>
</evidence>
<proteinExistence type="inferred from homology"/>
<evidence type="ECO:0000259" key="9">
    <source>
        <dbReference type="PROSITE" id="PS50067"/>
    </source>
</evidence>
<keyword evidence="3 7" id="KW-0175">Coiled coil</keyword>
<dbReference type="PROSITE" id="PS00411">
    <property type="entry name" value="KINESIN_MOTOR_1"/>
    <property type="match status" value="1"/>
</dbReference>
<organism evidence="10 11">
    <name type="scientific">Stentor coeruleus</name>
    <dbReference type="NCBI Taxonomy" id="5963"/>
    <lineage>
        <taxon>Eukaryota</taxon>
        <taxon>Sar</taxon>
        <taxon>Alveolata</taxon>
        <taxon>Ciliophora</taxon>
        <taxon>Postciliodesmatophora</taxon>
        <taxon>Heterotrichea</taxon>
        <taxon>Heterotrichida</taxon>
        <taxon>Stentoridae</taxon>
        <taxon>Stentor</taxon>
    </lineage>
</organism>
<dbReference type="InterPro" id="IPR019821">
    <property type="entry name" value="Kinesin_motor_CS"/>
</dbReference>
<comment type="similarity">
    <text evidence="5 6">Belongs to the TRAFAC class myosin-kinesin ATPase superfamily. Kinesin family.</text>
</comment>
<feature type="compositionally biased region" description="Polar residues" evidence="8">
    <location>
        <begin position="469"/>
        <end position="479"/>
    </location>
</feature>
<feature type="coiled-coil region" evidence="7">
    <location>
        <begin position="389"/>
        <end position="438"/>
    </location>
</feature>
<feature type="binding site" evidence="5">
    <location>
        <begin position="84"/>
        <end position="91"/>
    </location>
    <ligand>
        <name>ATP</name>
        <dbReference type="ChEBI" id="CHEBI:30616"/>
    </ligand>
</feature>
<sequence>MEESSEHLKVAIRVRPILEIDKVQDTAVYLNENTIQVTDSTHMVTSSYDCVFSSDSTQQQVFEYVKKGIEGVSRGFNCTILAYGQTGSGKTYTMFGAEWESNNPAPQVYYQNRIPRPVKKTLPINTSKIGIIPSSILHLFQITKGKPLTIYCSFLQIYNEKIFDLLQNPNRDKPLSIREERDNGIFVENLAEYVVEKAEDCIFLLKQGDRNRVVRQTRFNHHSSRSHTIFQILIEGDKANKRGALKRAKMNLCDLAGSEKFDKEGSMVKDHIQEMNSINKSLTTLGKVISALAGNGTGHVPYRESKLTRLLQDSLAVNTRTILIATISPASIYVEETLNTLKFADRAKQVMVKVKKNEISATNDQLVAKLQREIQHLKSLLSLNRKGGLQDISQQLLALKEENERLKKITKNLTIEEVESLKQENKRLRIELQNIKEKGETTDDSFFVTESKPSSSTKSTKVPSAREVISSSDPGSNVQSTLEMWKKREMEEAVQNMKSKITSEGRCPVCTLKVPCKHYSKIDELPRPITPVRNVSLPPCPKRPNNENIIKDLDIRNVSLESTKKLSFRTRMKNSYNEESAAMAEFREEEKRRKKLKETESKLIKLSKIEAYREEKIRREMQKLEEEKQKEEEDFLREQIKEMNRRKYLENQKKKLDEFARIKDHEMRELKSKIKKDQEEQKIQEMKKQKYLEEQRKKIVEYQSKKRMLEEVTMDQIDELTKEVLLRQKSSTKSSAELS</sequence>
<comment type="caution">
    <text evidence="10">The sequence shown here is derived from an EMBL/GenBank/DDBJ whole genome shotgun (WGS) entry which is preliminary data.</text>
</comment>
<dbReference type="PANTHER" id="PTHR47968:SF75">
    <property type="entry name" value="CENTROMERE-ASSOCIATED PROTEIN E"/>
    <property type="match status" value="1"/>
</dbReference>
<dbReference type="PANTHER" id="PTHR47968">
    <property type="entry name" value="CENTROMERE PROTEIN E"/>
    <property type="match status" value="1"/>
</dbReference>
<dbReference type="GO" id="GO:0007018">
    <property type="term" value="P:microtubule-based movement"/>
    <property type="evidence" value="ECO:0007669"/>
    <property type="project" value="InterPro"/>
</dbReference>
<dbReference type="SMART" id="SM00129">
    <property type="entry name" value="KISc"/>
    <property type="match status" value="1"/>
</dbReference>
<evidence type="ECO:0000256" key="6">
    <source>
        <dbReference type="RuleBase" id="RU000394"/>
    </source>
</evidence>
<keyword evidence="11" id="KW-1185">Reference proteome</keyword>
<dbReference type="InterPro" id="IPR036961">
    <property type="entry name" value="Kinesin_motor_dom_sf"/>
</dbReference>
<dbReference type="OrthoDB" id="123929at2759"/>
<evidence type="ECO:0000256" key="3">
    <source>
        <dbReference type="ARBA" id="ARBA00023054"/>
    </source>
</evidence>
<keyword evidence="6" id="KW-0493">Microtubule</keyword>
<dbReference type="PRINTS" id="PR00380">
    <property type="entry name" value="KINESINHEAVY"/>
</dbReference>
<accession>A0A1R2ARK5</accession>
<dbReference type="CDD" id="cd00106">
    <property type="entry name" value="KISc"/>
    <property type="match status" value="1"/>
</dbReference>
<dbReference type="Pfam" id="PF00225">
    <property type="entry name" value="Kinesin"/>
    <property type="match status" value="1"/>
</dbReference>
<keyword evidence="4 5" id="KW-0505">Motor protein</keyword>
<dbReference type="Gene3D" id="3.40.850.10">
    <property type="entry name" value="Kinesin motor domain"/>
    <property type="match status" value="1"/>
</dbReference>
<dbReference type="GO" id="GO:0008017">
    <property type="term" value="F:microtubule binding"/>
    <property type="evidence" value="ECO:0007669"/>
    <property type="project" value="InterPro"/>
</dbReference>
<evidence type="ECO:0000256" key="5">
    <source>
        <dbReference type="PROSITE-ProRule" id="PRU00283"/>
    </source>
</evidence>
<feature type="domain" description="Kinesin motor" evidence="9">
    <location>
        <begin position="7"/>
        <end position="350"/>
    </location>
</feature>
<evidence type="ECO:0000256" key="1">
    <source>
        <dbReference type="ARBA" id="ARBA00022741"/>
    </source>
</evidence>
<gene>
    <name evidence="10" type="ORF">SteCoe_35858</name>
</gene>
<dbReference type="InterPro" id="IPR027417">
    <property type="entry name" value="P-loop_NTPase"/>
</dbReference>
<reference evidence="10 11" key="1">
    <citation type="submission" date="2016-11" db="EMBL/GenBank/DDBJ databases">
        <title>The macronuclear genome of Stentor coeruleus: a giant cell with tiny introns.</title>
        <authorList>
            <person name="Slabodnick M."/>
            <person name="Ruby J.G."/>
            <person name="Reiff S.B."/>
            <person name="Swart E.C."/>
            <person name="Gosai S."/>
            <person name="Prabakaran S."/>
            <person name="Witkowska E."/>
            <person name="Larue G.E."/>
            <person name="Fisher S."/>
            <person name="Freeman R.M."/>
            <person name="Gunawardena J."/>
            <person name="Chu W."/>
            <person name="Stover N.A."/>
            <person name="Gregory B.D."/>
            <person name="Nowacki M."/>
            <person name="Derisi J."/>
            <person name="Roy S.W."/>
            <person name="Marshall W.F."/>
            <person name="Sood P."/>
        </authorList>
    </citation>
    <scope>NUCLEOTIDE SEQUENCE [LARGE SCALE GENOMIC DNA]</scope>
    <source>
        <strain evidence="10">WM001</strain>
    </source>
</reference>
<evidence type="ECO:0000256" key="8">
    <source>
        <dbReference type="SAM" id="MobiDB-lite"/>
    </source>
</evidence>
<evidence type="ECO:0000256" key="2">
    <source>
        <dbReference type="ARBA" id="ARBA00022840"/>
    </source>
</evidence>
<dbReference type="InterPro" id="IPR001752">
    <property type="entry name" value="Kinesin_motor_dom"/>
</dbReference>
<name>A0A1R2ARK5_9CILI</name>
<evidence type="ECO:0000313" key="10">
    <source>
        <dbReference type="EMBL" id="OMJ67075.1"/>
    </source>
</evidence>
<dbReference type="InterPro" id="IPR027640">
    <property type="entry name" value="Kinesin-like_fam"/>
</dbReference>
<keyword evidence="2 5" id="KW-0067">ATP-binding</keyword>
<feature type="region of interest" description="Disordered" evidence="8">
    <location>
        <begin position="445"/>
        <end position="479"/>
    </location>
</feature>